<keyword evidence="1" id="KW-1133">Transmembrane helix</keyword>
<dbReference type="KEGG" id="mvo:Mvol_1164"/>
<evidence type="ECO:0000256" key="1">
    <source>
        <dbReference type="SAM" id="Phobius"/>
    </source>
</evidence>
<evidence type="ECO:0008006" key="4">
    <source>
        <dbReference type="Google" id="ProtNLM"/>
    </source>
</evidence>
<proteinExistence type="predicted"/>
<feature type="transmembrane region" description="Helical" evidence="1">
    <location>
        <begin position="120"/>
        <end position="140"/>
    </location>
</feature>
<dbReference type="HOGENOM" id="CLU_083802_0_0_2"/>
<evidence type="ECO:0000313" key="3">
    <source>
        <dbReference type="Proteomes" id="UP000007722"/>
    </source>
</evidence>
<feature type="transmembrane region" description="Helical" evidence="1">
    <location>
        <begin position="21"/>
        <end position="47"/>
    </location>
</feature>
<dbReference type="EMBL" id="CP002057">
    <property type="protein sequence ID" value="ADI36821.1"/>
    <property type="molecule type" value="Genomic_DNA"/>
</dbReference>
<dbReference type="Pfam" id="PF13197">
    <property type="entry name" value="DUF4013"/>
    <property type="match status" value="1"/>
</dbReference>
<feature type="transmembrane region" description="Helical" evidence="1">
    <location>
        <begin position="67"/>
        <end position="87"/>
    </location>
</feature>
<protein>
    <recommendedName>
        <fullName evidence="4">Glycerophosphoryl diester phosphodiesterase membrane domain-containing protein</fullName>
    </recommendedName>
</protein>
<feature type="transmembrane region" description="Helical" evidence="1">
    <location>
        <begin position="152"/>
        <end position="177"/>
    </location>
</feature>
<dbReference type="STRING" id="456320.Mvol_1164"/>
<dbReference type="Proteomes" id="UP000007722">
    <property type="component" value="Chromosome"/>
</dbReference>
<dbReference type="InterPro" id="IPR025098">
    <property type="entry name" value="DUF4013"/>
</dbReference>
<feature type="transmembrane region" description="Helical" evidence="1">
    <location>
        <begin position="234"/>
        <end position="258"/>
    </location>
</feature>
<feature type="transmembrane region" description="Helical" evidence="1">
    <location>
        <begin position="198"/>
        <end position="228"/>
    </location>
</feature>
<gene>
    <name evidence="2" type="ordered locus">Mvol_1164</name>
</gene>
<sequence length="287" mass="31727">MSFADDYIVNPLKYSLSNIKALLIFTALGFIPLVLLLVIVLTTGISILSKYGSDMGSMTPETTFSLIMALGIGFIIWLVISILISLATNGYIVKLIKTSIAGEQVLPNWEKWGDLLSKGLILTIGSIIMSLIFLAIHTLVSMPFNYLEIPVIAGILTTIINIFQMLYIPLAVSNYSYTEEFTAFFKVKEICKMMSLKWLAILIVVSIISLIVLIPTFLLGMGFILSLVGGSFEMGAIVGIITVLVASLSYSIISFYAYRCYATYYKSVITDSFDTVIIEEEITEDFE</sequence>
<accession>D7DUL1</accession>
<keyword evidence="1" id="KW-0812">Transmembrane</keyword>
<reference evidence="2 3" key="1">
    <citation type="submission" date="2010-05" db="EMBL/GenBank/DDBJ databases">
        <title>Complete sequence of Methanococcus voltae A3.</title>
        <authorList>
            <consortium name="US DOE Joint Genome Institute"/>
            <person name="Lucas S."/>
            <person name="Copeland A."/>
            <person name="Lapidus A."/>
            <person name="Cheng J.-F."/>
            <person name="Bruce D."/>
            <person name="Goodwin L."/>
            <person name="Pitluck S."/>
            <person name="Lowry S."/>
            <person name="Clum A."/>
            <person name="Land M."/>
            <person name="Hauser L."/>
            <person name="Kyrpides N."/>
            <person name="Mikhailova N."/>
            <person name="Whitman W.B."/>
            <person name="Woyke T."/>
        </authorList>
    </citation>
    <scope>NUCLEOTIDE SEQUENCE [LARGE SCALE GENOMIC DNA]</scope>
    <source>
        <strain evidence="3">ATCC BAA-1334 / A3</strain>
    </source>
</reference>
<organism evidence="2 3">
    <name type="scientific">Methanococcus voltae (strain ATCC BAA-1334 / A3)</name>
    <dbReference type="NCBI Taxonomy" id="456320"/>
    <lineage>
        <taxon>Archaea</taxon>
        <taxon>Methanobacteriati</taxon>
        <taxon>Methanobacteriota</taxon>
        <taxon>Methanomada group</taxon>
        <taxon>Methanococci</taxon>
        <taxon>Methanococcales</taxon>
        <taxon>Methanococcaceae</taxon>
        <taxon>Methanococcus</taxon>
    </lineage>
</organism>
<keyword evidence="3" id="KW-1185">Reference proteome</keyword>
<keyword evidence="1" id="KW-0472">Membrane</keyword>
<name>D7DUL1_METV3</name>
<evidence type="ECO:0000313" key="2">
    <source>
        <dbReference type="EMBL" id="ADI36821.1"/>
    </source>
</evidence>
<dbReference type="InParanoid" id="D7DUL1"/>
<dbReference type="OrthoDB" id="60637at2157"/>
<dbReference type="eggNOG" id="arCOG02880">
    <property type="taxonomic scope" value="Archaea"/>
</dbReference>
<dbReference type="AlphaFoldDB" id="D7DUL1"/>